<evidence type="ECO:0000313" key="3">
    <source>
        <dbReference type="Proteomes" id="UP001211065"/>
    </source>
</evidence>
<evidence type="ECO:0000313" key="2">
    <source>
        <dbReference type="EMBL" id="KAJ3219325.1"/>
    </source>
</evidence>
<sequence length="126" mass="14050">KAYRIRKAIIRANSPSASVKANPSIAEENSSCFYEGFLEVPVTRAAKIKPTPTAAPPNAIVAKPAPINLAAIYIFISYLLSIPNLSMINPYKCTLILFYLKWFIPKKLFLSMLLYLSIYPVSLLIK</sequence>
<evidence type="ECO:0000256" key="1">
    <source>
        <dbReference type="SAM" id="Phobius"/>
    </source>
</evidence>
<feature type="transmembrane region" description="Helical" evidence="1">
    <location>
        <begin position="67"/>
        <end position="88"/>
    </location>
</feature>
<feature type="non-terminal residue" evidence="2">
    <location>
        <position position="1"/>
    </location>
</feature>
<keyword evidence="3" id="KW-1185">Reference proteome</keyword>
<gene>
    <name evidence="2" type="ORF">HK099_004737</name>
</gene>
<dbReference type="AlphaFoldDB" id="A0AAD5U4Q6"/>
<keyword evidence="1" id="KW-1133">Transmembrane helix</keyword>
<dbReference type="Proteomes" id="UP001211065">
    <property type="component" value="Unassembled WGS sequence"/>
</dbReference>
<accession>A0AAD5U4Q6</accession>
<protein>
    <submittedName>
        <fullName evidence="2">Uncharacterized protein</fullName>
    </submittedName>
</protein>
<organism evidence="2 3">
    <name type="scientific">Clydaea vesicula</name>
    <dbReference type="NCBI Taxonomy" id="447962"/>
    <lineage>
        <taxon>Eukaryota</taxon>
        <taxon>Fungi</taxon>
        <taxon>Fungi incertae sedis</taxon>
        <taxon>Chytridiomycota</taxon>
        <taxon>Chytridiomycota incertae sedis</taxon>
        <taxon>Chytridiomycetes</taxon>
        <taxon>Lobulomycetales</taxon>
        <taxon>Lobulomycetaceae</taxon>
        <taxon>Clydaea</taxon>
    </lineage>
</organism>
<comment type="caution">
    <text evidence="2">The sequence shown here is derived from an EMBL/GenBank/DDBJ whole genome shotgun (WGS) entry which is preliminary data.</text>
</comment>
<keyword evidence="1" id="KW-0812">Transmembrane</keyword>
<feature type="transmembrane region" description="Helical" evidence="1">
    <location>
        <begin position="108"/>
        <end position="125"/>
    </location>
</feature>
<keyword evidence="1" id="KW-0472">Membrane</keyword>
<dbReference type="EMBL" id="JADGJW010000343">
    <property type="protein sequence ID" value="KAJ3219325.1"/>
    <property type="molecule type" value="Genomic_DNA"/>
</dbReference>
<proteinExistence type="predicted"/>
<name>A0AAD5U4Q6_9FUNG</name>
<reference evidence="2" key="1">
    <citation type="submission" date="2020-05" db="EMBL/GenBank/DDBJ databases">
        <title>Phylogenomic resolution of chytrid fungi.</title>
        <authorList>
            <person name="Stajich J.E."/>
            <person name="Amses K."/>
            <person name="Simmons R."/>
            <person name="Seto K."/>
            <person name="Myers J."/>
            <person name="Bonds A."/>
            <person name="Quandt C.A."/>
            <person name="Barry K."/>
            <person name="Liu P."/>
            <person name="Grigoriev I."/>
            <person name="Longcore J.E."/>
            <person name="James T.Y."/>
        </authorList>
    </citation>
    <scope>NUCLEOTIDE SEQUENCE</scope>
    <source>
        <strain evidence="2">JEL0476</strain>
    </source>
</reference>